<gene>
    <name evidence="1" type="ORF">PCYB_005270</name>
</gene>
<dbReference type="KEGG" id="pcy:PCYB_005270"/>
<evidence type="ECO:0000313" key="1">
    <source>
        <dbReference type="EMBL" id="GAB69778.1"/>
    </source>
</evidence>
<sequence>ELWENNQNGISTNLKCNRNFKRVFDIKKFKKKNNFHDFLVIILYSIHRILESRTHVKQDYCDYIYYILQLYNNTKEACYSRIPETCPDEIKLFQNKIIGYDLSHFKNKCLHVSNKFTHSNLNALLDQLNKEQTKHIERVKWPFKYRKLINYDIFYYFKIFKEEEESTPVKQNNVSNETEECTNIMN</sequence>
<keyword evidence="2" id="KW-1185">Reference proteome</keyword>
<feature type="non-terminal residue" evidence="1">
    <location>
        <position position="186"/>
    </location>
</feature>
<feature type="non-terminal residue" evidence="1">
    <location>
        <position position="1"/>
    </location>
</feature>
<dbReference type="EMBL" id="DF157813">
    <property type="protein sequence ID" value="GAB69778.1"/>
    <property type="molecule type" value="Genomic_DNA"/>
</dbReference>
<dbReference type="GeneID" id="14696320"/>
<evidence type="ECO:0000313" key="2">
    <source>
        <dbReference type="Proteomes" id="UP000006319"/>
    </source>
</evidence>
<dbReference type="AlphaFoldDB" id="K6UNT0"/>
<proteinExistence type="predicted"/>
<evidence type="ECO:0008006" key="3">
    <source>
        <dbReference type="Google" id="ProtNLM"/>
    </source>
</evidence>
<name>K6UNT0_PLACD</name>
<organism evidence="1 2">
    <name type="scientific">Plasmodium cynomolgi (strain B)</name>
    <dbReference type="NCBI Taxonomy" id="1120755"/>
    <lineage>
        <taxon>Eukaryota</taxon>
        <taxon>Sar</taxon>
        <taxon>Alveolata</taxon>
        <taxon>Apicomplexa</taxon>
        <taxon>Aconoidasida</taxon>
        <taxon>Haemosporida</taxon>
        <taxon>Plasmodiidae</taxon>
        <taxon>Plasmodium</taxon>
        <taxon>Plasmodium (Plasmodium)</taxon>
    </lineage>
</organism>
<accession>K6UNT0</accession>
<dbReference type="RefSeq" id="XP_004227996.1">
    <property type="nucleotide sequence ID" value="XM_004227948.1"/>
</dbReference>
<protein>
    <recommendedName>
        <fullName evidence="3">CYIR protein</fullName>
    </recommendedName>
</protein>
<reference evidence="1 2" key="1">
    <citation type="journal article" date="2012" name="Nat. Genet.">
        <title>Plasmodium cynomolgi genome sequences provide insight into Plasmodium vivax and the monkey malaria clade.</title>
        <authorList>
            <person name="Tachibana S."/>
            <person name="Sullivan S.A."/>
            <person name="Kawai S."/>
            <person name="Nakamura S."/>
            <person name="Kim H.R."/>
            <person name="Goto N."/>
            <person name="Arisue N."/>
            <person name="Palacpac N.M.Q."/>
            <person name="Honma H."/>
            <person name="Yagi M."/>
            <person name="Tougan T."/>
            <person name="Katakai Y."/>
            <person name="Kaneko O."/>
            <person name="Mita T."/>
            <person name="Kita K."/>
            <person name="Yasutomi Y."/>
            <person name="Sutton P.L."/>
            <person name="Shakhbatyan R."/>
            <person name="Horii T."/>
            <person name="Yasunaga T."/>
            <person name="Barnwell J.W."/>
            <person name="Escalante A.A."/>
            <person name="Carlton J.M."/>
            <person name="Tanabe K."/>
        </authorList>
    </citation>
    <scope>NUCLEOTIDE SEQUENCE [LARGE SCALE GENOMIC DNA]</scope>
    <source>
        <strain evidence="1 2">B</strain>
    </source>
</reference>
<dbReference type="VEuPathDB" id="PlasmoDB:PCYB_005270"/>
<dbReference type="Proteomes" id="UP000006319">
    <property type="component" value="Unassembled WGS sequence"/>
</dbReference>